<evidence type="ECO:0000256" key="1">
    <source>
        <dbReference type="ARBA" id="ARBA00003257"/>
    </source>
</evidence>
<dbReference type="GO" id="GO:0048039">
    <property type="term" value="F:ubiquinone binding"/>
    <property type="evidence" value="ECO:0007669"/>
    <property type="project" value="TreeGrafter"/>
</dbReference>
<evidence type="ECO:0000256" key="6">
    <source>
        <dbReference type="ARBA" id="ARBA00022448"/>
    </source>
</evidence>
<keyword evidence="7 17" id="KW-0679">Respiratory chain</keyword>
<evidence type="ECO:0000256" key="16">
    <source>
        <dbReference type="ARBA" id="ARBA00049551"/>
    </source>
</evidence>
<keyword evidence="14 17" id="KW-0496">Mitochondrion</keyword>
<keyword evidence="15 17" id="KW-0472">Membrane</keyword>
<evidence type="ECO:0000256" key="17">
    <source>
        <dbReference type="RuleBase" id="RU003297"/>
    </source>
</evidence>
<geneLocation type="mitochondrion" evidence="20"/>
<keyword evidence="8 17" id="KW-0812">Transmembrane</keyword>
<feature type="transmembrane region" description="Helical" evidence="17">
    <location>
        <begin position="182"/>
        <end position="204"/>
    </location>
</feature>
<feature type="transmembrane region" description="Helical" evidence="17">
    <location>
        <begin position="301"/>
        <end position="322"/>
    </location>
</feature>
<evidence type="ECO:0000256" key="14">
    <source>
        <dbReference type="ARBA" id="ARBA00023128"/>
    </source>
</evidence>
<reference evidence="20" key="1">
    <citation type="submission" date="2020-01" db="EMBL/GenBank/DDBJ databases">
        <title>The complete mitochondrial genome of a tussock moth: Euproctis seitzi (Lepidoptera: Lymantriidae).</title>
        <authorList>
            <person name="Li J."/>
            <person name="Lv Q."/>
            <person name="Zhang A.-B."/>
        </authorList>
    </citation>
    <scope>NUCLEOTIDE SEQUENCE</scope>
</reference>
<dbReference type="GO" id="GO:0042773">
    <property type="term" value="P:ATP synthesis coupled electron transport"/>
    <property type="evidence" value="ECO:0007669"/>
    <property type="project" value="InterPro"/>
</dbReference>
<evidence type="ECO:0000256" key="15">
    <source>
        <dbReference type="ARBA" id="ARBA00023136"/>
    </source>
</evidence>
<protein>
    <recommendedName>
        <fullName evidence="5 17">NADH-ubiquinone oxidoreductase chain 4</fullName>
        <ecNumber evidence="4 17">7.1.1.2</ecNumber>
    </recommendedName>
</protein>
<proteinExistence type="inferred from homology"/>
<evidence type="ECO:0000256" key="8">
    <source>
        <dbReference type="ARBA" id="ARBA00022692"/>
    </source>
</evidence>
<comment type="function">
    <text evidence="17">Core subunit of the mitochondrial membrane respiratory chain NADH dehydrogenase (Complex I) which catalyzes electron transfer from NADH through the respiratory chain, using ubiquinone as an electron acceptor. Essential for the catalytic activity and assembly of complex I.</text>
</comment>
<feature type="transmembrane region" description="Helical" evidence="17">
    <location>
        <begin position="85"/>
        <end position="104"/>
    </location>
</feature>
<evidence type="ECO:0000256" key="4">
    <source>
        <dbReference type="ARBA" id="ARBA00012944"/>
    </source>
</evidence>
<feature type="transmembrane region" description="Helical" evidence="17">
    <location>
        <begin position="373"/>
        <end position="401"/>
    </location>
</feature>
<feature type="transmembrane region" description="Helical" evidence="17">
    <location>
        <begin position="274"/>
        <end position="295"/>
    </location>
</feature>
<dbReference type="GO" id="GO:0031966">
    <property type="term" value="C:mitochondrial membrane"/>
    <property type="evidence" value="ECO:0007669"/>
    <property type="project" value="UniProtKB-SubCell"/>
</dbReference>
<feature type="transmembrane region" description="Helical" evidence="17">
    <location>
        <begin position="244"/>
        <end position="262"/>
    </location>
</feature>
<gene>
    <name evidence="20" type="primary">nad4</name>
</gene>
<evidence type="ECO:0000256" key="5">
    <source>
        <dbReference type="ARBA" id="ARBA00021006"/>
    </source>
</evidence>
<evidence type="ECO:0000256" key="13">
    <source>
        <dbReference type="ARBA" id="ARBA00023075"/>
    </source>
</evidence>
<evidence type="ECO:0000256" key="11">
    <source>
        <dbReference type="ARBA" id="ARBA00022989"/>
    </source>
</evidence>
<feature type="domain" description="NADH:quinone oxidoreductase/Mrp antiporter transmembrane" evidence="18">
    <location>
        <begin position="107"/>
        <end position="389"/>
    </location>
</feature>
<comment type="similarity">
    <text evidence="3 17">Belongs to the complex I subunit 4 family.</text>
</comment>
<evidence type="ECO:0000259" key="18">
    <source>
        <dbReference type="Pfam" id="PF00361"/>
    </source>
</evidence>
<dbReference type="PRINTS" id="PR01437">
    <property type="entry name" value="NUOXDRDTASE4"/>
</dbReference>
<sequence length="446" mass="52389">MMKFLMMMIFMIPICFLKNMFWLIQMMMMFMLLLFMNVTLKLNLFCNLSYFLSFDLLSYGLIMLSILICTLMIMSSENLLKMDYYVNFFLFNIIFLMMMLYLVFSVMNMFMFYLFFEASLIPTLLLIIGWGYQPERLTAGLYLLFYTLFMSLPLLMGIFYVFGEMMTMMIYFLKFLSVNNYILYFVMIMAFLVKMPMYFVHLWLPKAHVEAPVSGSMILAGVMLKLGGYGLLRLMIFLQKINFKLNYIMIVISLLGGFYISLKCFCQIDIKSLIAYSSVAHMSLVISGILIMNYWGFIGSYILMIGHGLCSSGMFCLANIMYERVHSRSLYINKGMMNFMPSMSLWWFLLVSSNMAAPPSLNLMGEITLMTSLISWSWFSMILLMLISFFSAGYSLYLYSYTQHGEVYSGIYSYYMGLSREYLLLMLHWIPLNMLILKIDYSMIWF</sequence>
<name>A0A6C0RUB7_9NEOP</name>
<keyword evidence="11 17" id="KW-1133">Transmembrane helix</keyword>
<feature type="transmembrane region" description="Helical" evidence="17">
    <location>
        <begin position="56"/>
        <end position="73"/>
    </location>
</feature>
<feature type="transmembrane region" description="Helical" evidence="17">
    <location>
        <begin position="139"/>
        <end position="162"/>
    </location>
</feature>
<feature type="transmembrane region" description="Helical" evidence="17">
    <location>
        <begin position="216"/>
        <end position="238"/>
    </location>
</feature>
<evidence type="ECO:0000256" key="10">
    <source>
        <dbReference type="ARBA" id="ARBA00022982"/>
    </source>
</evidence>
<feature type="transmembrane region" description="Helical" evidence="17">
    <location>
        <begin position="422"/>
        <end position="444"/>
    </location>
</feature>
<keyword evidence="12 17" id="KW-0520">NAD</keyword>
<dbReference type="InterPro" id="IPR003918">
    <property type="entry name" value="NADH_UbQ_OxRdtase"/>
</dbReference>
<evidence type="ECO:0000256" key="9">
    <source>
        <dbReference type="ARBA" id="ARBA00022967"/>
    </source>
</evidence>
<evidence type="ECO:0000256" key="3">
    <source>
        <dbReference type="ARBA" id="ARBA00009025"/>
    </source>
</evidence>
<organism evidence="20">
    <name type="scientific">Euproctis seitzi</name>
    <dbReference type="NCBI Taxonomy" id="1706496"/>
    <lineage>
        <taxon>Eukaryota</taxon>
        <taxon>Metazoa</taxon>
        <taxon>Ecdysozoa</taxon>
        <taxon>Arthropoda</taxon>
        <taxon>Hexapoda</taxon>
        <taxon>Insecta</taxon>
        <taxon>Pterygota</taxon>
        <taxon>Neoptera</taxon>
        <taxon>Endopterygota</taxon>
        <taxon>Lepidoptera</taxon>
        <taxon>Glossata</taxon>
        <taxon>Ditrysia</taxon>
        <taxon>Noctuoidea</taxon>
        <taxon>Erebidae</taxon>
        <taxon>Lymantriinae</taxon>
        <taxon>Euproctis</taxon>
    </lineage>
</organism>
<keyword evidence="13 17" id="KW-0830">Ubiquinone</keyword>
<evidence type="ECO:0000256" key="2">
    <source>
        <dbReference type="ARBA" id="ARBA00004225"/>
    </source>
</evidence>
<feature type="domain" description="NADH:ubiquinone oxidoreductase chain 4 N-terminal" evidence="19">
    <location>
        <begin position="1"/>
        <end position="102"/>
    </location>
</feature>
<evidence type="ECO:0000256" key="12">
    <source>
        <dbReference type="ARBA" id="ARBA00023027"/>
    </source>
</evidence>
<dbReference type="GO" id="GO:0008137">
    <property type="term" value="F:NADH dehydrogenase (ubiquinone) activity"/>
    <property type="evidence" value="ECO:0007669"/>
    <property type="project" value="UniProtKB-UniRule"/>
</dbReference>
<dbReference type="EMBL" id="MN916588">
    <property type="protein sequence ID" value="QIA46627.1"/>
    <property type="molecule type" value="Genomic_DNA"/>
</dbReference>
<evidence type="ECO:0000313" key="20">
    <source>
        <dbReference type="EMBL" id="QIA46627.1"/>
    </source>
</evidence>
<dbReference type="GO" id="GO:0003954">
    <property type="term" value="F:NADH dehydrogenase activity"/>
    <property type="evidence" value="ECO:0007669"/>
    <property type="project" value="TreeGrafter"/>
</dbReference>
<dbReference type="Pfam" id="PF00361">
    <property type="entry name" value="Proton_antipo_M"/>
    <property type="match status" value="1"/>
</dbReference>
<comment type="function">
    <text evidence="1">Core subunit of the mitochondrial membrane respiratory chain NADH dehydrogenase (Complex I) that is believed to belong to the minimal assembly required for catalysis. Complex I functions in the transfer of electrons from NADH to the respiratory chain. The immediate electron acceptor for the enzyme is believed to be ubiquinone.</text>
</comment>
<dbReference type="PANTHER" id="PTHR43507">
    <property type="entry name" value="NADH-UBIQUINONE OXIDOREDUCTASE CHAIN 4"/>
    <property type="match status" value="1"/>
</dbReference>
<dbReference type="EC" id="7.1.1.2" evidence="4 17"/>
<dbReference type="PANTHER" id="PTHR43507:SF20">
    <property type="entry name" value="NADH-UBIQUINONE OXIDOREDUCTASE CHAIN 4"/>
    <property type="match status" value="1"/>
</dbReference>
<feature type="transmembrane region" description="Helical" evidence="17">
    <location>
        <begin position="343"/>
        <end position="361"/>
    </location>
</feature>
<evidence type="ECO:0000256" key="7">
    <source>
        <dbReference type="ARBA" id="ARBA00022660"/>
    </source>
</evidence>
<dbReference type="InterPro" id="IPR001750">
    <property type="entry name" value="ND/Mrp_TM"/>
</dbReference>
<comment type="subcellular location">
    <subcellularLocation>
        <location evidence="2 17">Mitochondrion membrane</location>
        <topology evidence="2 17">Multi-pass membrane protein</topology>
    </subcellularLocation>
</comment>
<accession>A0A6C0RUB7</accession>
<dbReference type="InterPro" id="IPR000260">
    <property type="entry name" value="NADH4_N"/>
</dbReference>
<dbReference type="Pfam" id="PF01059">
    <property type="entry name" value="Oxidored_q5_N"/>
    <property type="match status" value="1"/>
</dbReference>
<keyword evidence="6 17" id="KW-0813">Transport</keyword>
<evidence type="ECO:0000259" key="19">
    <source>
        <dbReference type="Pfam" id="PF01059"/>
    </source>
</evidence>
<keyword evidence="9" id="KW-1278">Translocase</keyword>
<feature type="transmembrane region" description="Helical" evidence="17">
    <location>
        <begin position="110"/>
        <end position="132"/>
    </location>
</feature>
<keyword evidence="10 17" id="KW-0249">Electron transport</keyword>
<dbReference type="GO" id="GO:0015990">
    <property type="term" value="P:electron transport coupled proton transport"/>
    <property type="evidence" value="ECO:0007669"/>
    <property type="project" value="TreeGrafter"/>
</dbReference>
<comment type="catalytic activity">
    <reaction evidence="16 17">
        <text>a ubiquinone + NADH + 5 H(+)(in) = a ubiquinol + NAD(+) + 4 H(+)(out)</text>
        <dbReference type="Rhea" id="RHEA:29091"/>
        <dbReference type="Rhea" id="RHEA-COMP:9565"/>
        <dbReference type="Rhea" id="RHEA-COMP:9566"/>
        <dbReference type="ChEBI" id="CHEBI:15378"/>
        <dbReference type="ChEBI" id="CHEBI:16389"/>
        <dbReference type="ChEBI" id="CHEBI:17976"/>
        <dbReference type="ChEBI" id="CHEBI:57540"/>
        <dbReference type="ChEBI" id="CHEBI:57945"/>
        <dbReference type="EC" id="7.1.1.2"/>
    </reaction>
</comment>
<dbReference type="AlphaFoldDB" id="A0A6C0RUB7"/>